<comment type="caution">
    <text evidence="1">The sequence shown here is derived from an EMBL/GenBank/DDBJ whole genome shotgun (WGS) entry which is preliminary data.</text>
</comment>
<keyword evidence="2" id="KW-1185">Reference proteome</keyword>
<reference evidence="1" key="1">
    <citation type="submission" date="2020-05" db="EMBL/GenBank/DDBJ databases">
        <title>Phylogenomic resolution of chytrid fungi.</title>
        <authorList>
            <person name="Stajich J.E."/>
            <person name="Amses K."/>
            <person name="Simmons R."/>
            <person name="Seto K."/>
            <person name="Myers J."/>
            <person name="Bonds A."/>
            <person name="Quandt C.A."/>
            <person name="Barry K."/>
            <person name="Liu P."/>
            <person name="Grigoriev I."/>
            <person name="Longcore J.E."/>
            <person name="James T.Y."/>
        </authorList>
    </citation>
    <scope>NUCLEOTIDE SEQUENCE</scope>
    <source>
        <strain evidence="1">PLAUS21</strain>
    </source>
</reference>
<dbReference type="Gene3D" id="3.30.710.10">
    <property type="entry name" value="Potassium Channel Kv1.1, Chain A"/>
    <property type="match status" value="1"/>
</dbReference>
<dbReference type="InterPro" id="IPR011333">
    <property type="entry name" value="SKP1/BTB/POZ_sf"/>
</dbReference>
<evidence type="ECO:0000313" key="2">
    <source>
        <dbReference type="Proteomes" id="UP001210925"/>
    </source>
</evidence>
<accession>A0AAD5YAE5</accession>
<dbReference type="SUPFAM" id="SSF54695">
    <property type="entry name" value="POZ domain"/>
    <property type="match status" value="1"/>
</dbReference>
<evidence type="ECO:0000313" key="1">
    <source>
        <dbReference type="EMBL" id="KAJ3260873.1"/>
    </source>
</evidence>
<sequence length="476" mass="54757">MPNLKIKNKVFEIKPNVLDSIPKDSCLFNIFDPESKFQKDVDEQGSIVLLNDDIEPDTFKVILNYLETRNEFPLVLYSNRNRLLAAFDYFGLDADTPILNQMKLLQQTMENIDLAVKRNYLKFQEKWLPTALKLANELLLLLQKECEKERITGEIVDEYMEFKLALSENLVVGLDIRGYKFHVFEKIYPMSTAGKVKYAFADIFLNLIWGMGISIQEMIETDQKVKIQTLQKNSMTAECTVKVQSKVFTITPSMLEKIPVHSCLHNLLVNPQYKRERDSQGNILLLNTAITPAVFGIILDYIENGNPVKVLVNNECISAIEYLGLDLPCVQYVAFGSMVSKGKKYNERNYEMLLEDTLSWFLPAAQNISHRLLSQLNEAFEQSEPKLLDTDTRAMFSVQLFIKKKIISVALIYKGKEATWNEAIEMKTGIPIVYADIFLNILWGLGITFNELLVPQKSRDFIQISIQEERVLNKFQ</sequence>
<name>A0AAD5YAE5_9FUNG</name>
<dbReference type="AlphaFoldDB" id="A0AAD5YAE5"/>
<dbReference type="EMBL" id="JADGKB010000009">
    <property type="protein sequence ID" value="KAJ3260873.1"/>
    <property type="molecule type" value="Genomic_DNA"/>
</dbReference>
<dbReference type="Proteomes" id="UP001210925">
    <property type="component" value="Unassembled WGS sequence"/>
</dbReference>
<proteinExistence type="predicted"/>
<evidence type="ECO:0008006" key="3">
    <source>
        <dbReference type="Google" id="ProtNLM"/>
    </source>
</evidence>
<organism evidence="1 2">
    <name type="scientific">Boothiomyces macroporosus</name>
    <dbReference type="NCBI Taxonomy" id="261099"/>
    <lineage>
        <taxon>Eukaryota</taxon>
        <taxon>Fungi</taxon>
        <taxon>Fungi incertae sedis</taxon>
        <taxon>Chytridiomycota</taxon>
        <taxon>Chytridiomycota incertae sedis</taxon>
        <taxon>Chytridiomycetes</taxon>
        <taxon>Rhizophydiales</taxon>
        <taxon>Terramycetaceae</taxon>
        <taxon>Boothiomyces</taxon>
    </lineage>
</organism>
<gene>
    <name evidence="1" type="ORF">HK103_007436</name>
</gene>
<protein>
    <recommendedName>
        <fullName evidence="3">BTB domain-containing protein</fullName>
    </recommendedName>
</protein>